<dbReference type="Pfam" id="PF07707">
    <property type="entry name" value="BACK"/>
    <property type="match status" value="1"/>
</dbReference>
<sequence>MAQSVEKSWQVGKSLTQCLEHMLQNELSTDVTINIKSSTQITKLRAHKFILCARSPVLEKIFVKSNNVITITDAESEPYEEMIRYLYTDDIKLTQSNIVQIRNLAKKYILEDLYGRCIAHWKRTTDARNVCDLLNYGVKFAEESVIQLCLNVCASQTTAVLKLDQFKHLSHAALLTLLGHDYLPIDQEEAVIRACLDWAKTQNKIGNTNSVRVTLGACIYKMRFFQLSAEVFANIFDTSPVLTDTEMNLFLCSMLTKTPKHAQRLQDLGFNIYSRCFICNRPGYFLQQHSSYTGEETIDISVSDTCVMTGVSVYVGNQQHDAHIKMSNRESRSALAIIKSTLIPSTNELVTLFFPQKVKLVSGQQYVLKAKLSSCSRCFSLEHNDFAYRARNQPEIVTITYHAMITCTEPVERIGYIKSFHFLKAFI</sequence>
<evidence type="ECO:0000313" key="3">
    <source>
        <dbReference type="Proteomes" id="UP001208570"/>
    </source>
</evidence>
<dbReference type="Gene3D" id="3.30.710.10">
    <property type="entry name" value="Potassium Channel Kv1.1, Chain A"/>
    <property type="match status" value="1"/>
</dbReference>
<feature type="domain" description="BTB" evidence="1">
    <location>
        <begin position="29"/>
        <end position="95"/>
    </location>
</feature>
<keyword evidence="3" id="KW-1185">Reference proteome</keyword>
<name>A0AAD9JKU6_9ANNE</name>
<gene>
    <name evidence="2" type="ORF">LSH36_250g01044</name>
</gene>
<dbReference type="PANTHER" id="PTHR45774:SF3">
    <property type="entry name" value="BTB (POZ) DOMAIN-CONTAINING 2B-RELATED"/>
    <property type="match status" value="1"/>
</dbReference>
<comment type="caution">
    <text evidence="2">The sequence shown here is derived from an EMBL/GenBank/DDBJ whole genome shotgun (WGS) entry which is preliminary data.</text>
</comment>
<dbReference type="PANTHER" id="PTHR45774">
    <property type="entry name" value="BTB/POZ DOMAIN-CONTAINING"/>
    <property type="match status" value="1"/>
</dbReference>
<dbReference type="Gene3D" id="1.25.40.420">
    <property type="match status" value="1"/>
</dbReference>
<dbReference type="Gene3D" id="2.60.120.820">
    <property type="entry name" value="PHR domain"/>
    <property type="match status" value="1"/>
</dbReference>
<dbReference type="EMBL" id="JAODUP010000250">
    <property type="protein sequence ID" value="KAK2155058.1"/>
    <property type="molecule type" value="Genomic_DNA"/>
</dbReference>
<dbReference type="InterPro" id="IPR011705">
    <property type="entry name" value="BACK"/>
</dbReference>
<evidence type="ECO:0000313" key="2">
    <source>
        <dbReference type="EMBL" id="KAK2155058.1"/>
    </source>
</evidence>
<proteinExistence type="predicted"/>
<dbReference type="CDD" id="cd18186">
    <property type="entry name" value="BTB_POZ_ZBTB_KLHL-like"/>
    <property type="match status" value="1"/>
</dbReference>
<dbReference type="InterPro" id="IPR011333">
    <property type="entry name" value="SKP1/BTB/POZ_sf"/>
</dbReference>
<dbReference type="AlphaFoldDB" id="A0AAD9JKU6"/>
<dbReference type="InterPro" id="IPR000210">
    <property type="entry name" value="BTB/POZ_dom"/>
</dbReference>
<dbReference type="SMART" id="SM00875">
    <property type="entry name" value="BACK"/>
    <property type="match status" value="1"/>
</dbReference>
<evidence type="ECO:0000259" key="1">
    <source>
        <dbReference type="PROSITE" id="PS50097"/>
    </source>
</evidence>
<dbReference type="SMART" id="SM00225">
    <property type="entry name" value="BTB"/>
    <property type="match status" value="1"/>
</dbReference>
<reference evidence="2" key="1">
    <citation type="journal article" date="2023" name="Mol. Biol. Evol.">
        <title>Third-Generation Sequencing Reveals the Adaptive Role of the Epigenome in Three Deep-Sea Polychaetes.</title>
        <authorList>
            <person name="Perez M."/>
            <person name="Aroh O."/>
            <person name="Sun Y."/>
            <person name="Lan Y."/>
            <person name="Juniper S.K."/>
            <person name="Young C.R."/>
            <person name="Angers B."/>
            <person name="Qian P.Y."/>
        </authorList>
    </citation>
    <scope>NUCLEOTIDE SEQUENCE</scope>
    <source>
        <strain evidence="2">P08H-3</strain>
    </source>
</reference>
<accession>A0AAD9JKU6</accession>
<dbReference type="PROSITE" id="PS50097">
    <property type="entry name" value="BTB"/>
    <property type="match status" value="1"/>
</dbReference>
<organism evidence="2 3">
    <name type="scientific">Paralvinella palmiformis</name>
    <dbReference type="NCBI Taxonomy" id="53620"/>
    <lineage>
        <taxon>Eukaryota</taxon>
        <taxon>Metazoa</taxon>
        <taxon>Spiralia</taxon>
        <taxon>Lophotrochozoa</taxon>
        <taxon>Annelida</taxon>
        <taxon>Polychaeta</taxon>
        <taxon>Sedentaria</taxon>
        <taxon>Canalipalpata</taxon>
        <taxon>Terebellida</taxon>
        <taxon>Terebelliformia</taxon>
        <taxon>Alvinellidae</taxon>
        <taxon>Paralvinella</taxon>
    </lineage>
</organism>
<protein>
    <recommendedName>
        <fullName evidence="1">BTB domain-containing protein</fullName>
    </recommendedName>
</protein>
<dbReference type="Pfam" id="PF00651">
    <property type="entry name" value="BTB"/>
    <property type="match status" value="1"/>
</dbReference>
<dbReference type="Proteomes" id="UP001208570">
    <property type="component" value="Unassembled WGS sequence"/>
</dbReference>
<dbReference type="SUPFAM" id="SSF54695">
    <property type="entry name" value="POZ domain"/>
    <property type="match status" value="1"/>
</dbReference>
<dbReference type="InterPro" id="IPR038648">
    <property type="entry name" value="PHR_sf"/>
</dbReference>